<feature type="region of interest" description="Disordered" evidence="21">
    <location>
        <begin position="631"/>
        <end position="667"/>
    </location>
</feature>
<evidence type="ECO:0000259" key="23">
    <source>
        <dbReference type="PROSITE" id="PS50011"/>
    </source>
</evidence>
<dbReference type="GO" id="GO:0004694">
    <property type="term" value="F:eukaryotic translation initiation factor 2alpha kinase activity"/>
    <property type="evidence" value="ECO:0007669"/>
    <property type="project" value="TreeGrafter"/>
</dbReference>
<dbReference type="GO" id="GO:0005524">
    <property type="term" value="F:ATP binding"/>
    <property type="evidence" value="ECO:0007669"/>
    <property type="project" value="UniProtKB-UniRule"/>
</dbReference>
<dbReference type="InterPro" id="IPR000719">
    <property type="entry name" value="Prot_kinase_dom"/>
</dbReference>
<proteinExistence type="inferred from homology"/>
<feature type="region of interest" description="Disordered" evidence="21">
    <location>
        <begin position="403"/>
        <end position="440"/>
    </location>
</feature>
<evidence type="ECO:0000256" key="1">
    <source>
        <dbReference type="ARBA" id="ARBA00004115"/>
    </source>
</evidence>
<evidence type="ECO:0000256" key="19">
    <source>
        <dbReference type="ARBA" id="ARBA00041500"/>
    </source>
</evidence>
<dbReference type="EMBL" id="HBUF01192082">
    <property type="protein sequence ID" value="CAG6658685.1"/>
    <property type="molecule type" value="Transcribed_RNA"/>
</dbReference>
<evidence type="ECO:0000256" key="9">
    <source>
        <dbReference type="ARBA" id="ARBA00022777"/>
    </source>
</evidence>
<dbReference type="InterPro" id="IPR011047">
    <property type="entry name" value="Quinoprotein_ADH-like_sf"/>
</dbReference>
<keyword evidence="5" id="KW-0808">Transferase</keyword>
<evidence type="ECO:0000256" key="16">
    <source>
        <dbReference type="ARBA" id="ARBA00023180"/>
    </source>
</evidence>
<evidence type="ECO:0000256" key="14">
    <source>
        <dbReference type="ARBA" id="ARBA00023016"/>
    </source>
</evidence>
<feature type="compositionally biased region" description="Polar residues" evidence="21">
    <location>
        <begin position="413"/>
        <end position="426"/>
    </location>
</feature>
<dbReference type="GO" id="GO:0006986">
    <property type="term" value="P:response to unfolded protein"/>
    <property type="evidence" value="ECO:0007669"/>
    <property type="project" value="UniProtKB-KW"/>
</dbReference>
<evidence type="ECO:0000256" key="12">
    <source>
        <dbReference type="ARBA" id="ARBA00022845"/>
    </source>
</evidence>
<name>A0A8D8RX18_9HEMI</name>
<dbReference type="AlphaFoldDB" id="A0A8D8RX18"/>
<keyword evidence="15" id="KW-0472">Membrane</keyword>
<dbReference type="EC" id="2.7.11.1" evidence="2"/>
<keyword evidence="7 22" id="KW-0732">Signal</keyword>
<keyword evidence="24" id="KW-0648">Protein biosynthesis</keyword>
<feature type="chain" id="PRO_5033671071" description="non-specific serine/threonine protein kinase" evidence="22">
    <location>
        <begin position="28"/>
        <end position="1041"/>
    </location>
</feature>
<evidence type="ECO:0000256" key="20">
    <source>
        <dbReference type="PROSITE-ProRule" id="PRU10141"/>
    </source>
</evidence>
<dbReference type="SMART" id="SM00220">
    <property type="entry name" value="S_TKc"/>
    <property type="match status" value="1"/>
</dbReference>
<evidence type="ECO:0000313" key="24">
    <source>
        <dbReference type="EMBL" id="CAG6658686.1"/>
    </source>
</evidence>
<feature type="compositionally biased region" description="Low complexity" evidence="21">
    <location>
        <begin position="755"/>
        <end position="771"/>
    </location>
</feature>
<dbReference type="Gene3D" id="1.10.510.10">
    <property type="entry name" value="Transferase(Phosphotransferase) domain 1"/>
    <property type="match status" value="1"/>
</dbReference>
<keyword evidence="17" id="KW-0834">Unfolded protein response</keyword>
<dbReference type="PROSITE" id="PS00108">
    <property type="entry name" value="PROTEIN_KINASE_ST"/>
    <property type="match status" value="1"/>
</dbReference>
<keyword evidence="11 20" id="KW-0067">ATP-binding</keyword>
<feature type="compositionally biased region" description="Acidic residues" evidence="21">
    <location>
        <begin position="427"/>
        <end position="439"/>
    </location>
</feature>
<sequence>MFKLFSLFIVICITITVVLLCVTYSHGETVEEETKSLPFCGEPKPHKDKSMVFVSTLDGHVSALNLLDGGSESWSLPTDPGPMLSSSIHRLELSNSGHWVRMIPSLSGGLYKFNGDNLEPIPITVDNLLEASFKYSEDVIISGGKESRSYGVDVETGKVIYECSMNTCGNTTPSVSPTKDMIILQRLTQTVRAVEPRTGSERWNFSVGQHDVKFLPDENSDCHHNTPPPVQVKLKVIVPEGLLCAMSKEEPGRVLWQHKFGSPIVNAWRLDAGQVEVVDLFGSSEVGDDDIPESPDVYVGMHNKQLYIQESVAMQRKIQSKVGYQQHLLTDETNFPRIPWRPIPATSSHLLGLPYVKDGEGETGLTQSLDVRKTTSLSILYASEYVNGNGYYLYSTNSRKTLEKGGQCDPETVPSTDNNMTITTEQGGEEDDEEDDDDPYGGLPVQIINIHMSFWYWWKEVLITSLLMAVAVNVVINKRLYRYMRYYLSLQNHDLVLPTKITPKPLAAPSPITTDLLNPRKSSESSNSSQGQEYVSRYLTDFEPVHCLGRGGFGVVFQAMNRIDDCDYAIKRITLRQESRDRVMREVKALAKLDHQYIVRYFNAWLECPPDGWQEDQDKAWKDKARDDLLSSLDDVTSNDPPTPSPSHRRSKRAAPPTLPPASKLPSLFSNNYITNSSSKLFEKLSKSLRYRRSVCDTIDQSDSVVFQHSNEESESESLSSLLPPGKGRTVPDDEEDSFIQFEASTEQAATHGVGQQDSVIDISSSSGGQSKLPLVSEPVRKRPNSLSICPAECSTGPSKLYLYIQMQLCRKDSLREWLADNVSHRDRTEIINIFEQIVQAVEYVHMQGLIHRDLKPSNIFFSQEGQIKVGDFGLVTAMMSEGDTSPVIISKSGSDYVDERHTAKVGTQLYMSPEQMAGKSYNYKVDIYSLGMIFFELLIPFSTQMERWKKLSDLRNNIYPPQFQSNFPKEYELLQVMLAKSPEKRATTYGIRARPPLADLHTDSKIDPRWHYDLPRGHLRTPSISKSVSSTSSNTACTDW</sequence>
<dbReference type="EMBL" id="HBUF01192083">
    <property type="protein sequence ID" value="CAG6658686.1"/>
    <property type="molecule type" value="Transcribed_RNA"/>
</dbReference>
<dbReference type="PROSITE" id="PS50011">
    <property type="entry name" value="PROTEIN_KINASE_DOM"/>
    <property type="match status" value="1"/>
</dbReference>
<dbReference type="Gene3D" id="2.130.10.10">
    <property type="entry name" value="YVTN repeat-like/Quinoprotein amine dehydrogenase"/>
    <property type="match status" value="1"/>
</dbReference>
<feature type="region of interest" description="Disordered" evidence="21">
    <location>
        <begin position="708"/>
        <end position="734"/>
    </location>
</feature>
<evidence type="ECO:0000256" key="4">
    <source>
        <dbReference type="ARBA" id="ARBA00022553"/>
    </source>
</evidence>
<dbReference type="Gene3D" id="3.30.200.20">
    <property type="entry name" value="Phosphorylase Kinase, domain 1"/>
    <property type="match status" value="1"/>
</dbReference>
<keyword evidence="3" id="KW-0723">Serine/threonine-protein kinase</keyword>
<evidence type="ECO:0000256" key="15">
    <source>
        <dbReference type="ARBA" id="ARBA00023136"/>
    </source>
</evidence>
<comment type="similarity">
    <text evidence="18">Belongs to the protein kinase superfamily. Ser/Thr protein kinase family. GCN2 subfamily.</text>
</comment>
<evidence type="ECO:0000256" key="17">
    <source>
        <dbReference type="ARBA" id="ARBA00023230"/>
    </source>
</evidence>
<keyword evidence="8 20" id="KW-0547">Nucleotide-binding</keyword>
<evidence type="ECO:0000256" key="7">
    <source>
        <dbReference type="ARBA" id="ARBA00022729"/>
    </source>
</evidence>
<evidence type="ECO:0000256" key="8">
    <source>
        <dbReference type="ARBA" id="ARBA00022741"/>
    </source>
</evidence>
<evidence type="ECO:0000256" key="22">
    <source>
        <dbReference type="SAM" id="SignalP"/>
    </source>
</evidence>
<dbReference type="Pfam" id="PF13360">
    <property type="entry name" value="PQQ_2"/>
    <property type="match status" value="1"/>
</dbReference>
<protein>
    <recommendedName>
        <fullName evidence="2">non-specific serine/threonine protein kinase</fullName>
        <ecNumber evidence="2">2.7.11.1</ecNumber>
    </recommendedName>
    <alternativeName>
        <fullName evidence="19">PRKR-like endoplasmic reticulum kinase</fullName>
    </alternativeName>
</protein>
<dbReference type="InterPro" id="IPR011009">
    <property type="entry name" value="Kinase-like_dom_sf"/>
</dbReference>
<evidence type="ECO:0000256" key="6">
    <source>
        <dbReference type="ARBA" id="ARBA00022692"/>
    </source>
</evidence>
<evidence type="ECO:0000256" key="11">
    <source>
        <dbReference type="ARBA" id="ARBA00022840"/>
    </source>
</evidence>
<feature type="signal peptide" evidence="22">
    <location>
        <begin position="1"/>
        <end position="27"/>
    </location>
</feature>
<dbReference type="SUPFAM" id="SSF50998">
    <property type="entry name" value="Quinoprotein alcohol dehydrogenase-like"/>
    <property type="match status" value="1"/>
</dbReference>
<evidence type="ECO:0000256" key="21">
    <source>
        <dbReference type="SAM" id="MobiDB-lite"/>
    </source>
</evidence>
<dbReference type="InterPro" id="IPR008271">
    <property type="entry name" value="Ser/Thr_kinase_AS"/>
</dbReference>
<dbReference type="SUPFAM" id="SSF56112">
    <property type="entry name" value="Protein kinase-like (PK-like)"/>
    <property type="match status" value="1"/>
</dbReference>
<reference evidence="24" key="1">
    <citation type="submission" date="2021-05" db="EMBL/GenBank/DDBJ databases">
        <authorList>
            <person name="Alioto T."/>
            <person name="Alioto T."/>
            <person name="Gomez Garrido J."/>
        </authorList>
    </citation>
    <scope>NUCLEOTIDE SEQUENCE</scope>
</reference>
<keyword evidence="14" id="KW-0346">Stress response</keyword>
<keyword evidence="4" id="KW-0597">Phosphoprotein</keyword>
<dbReference type="FunFam" id="1.10.510.10:FF:000251">
    <property type="entry name" value="eukaryotic translation initiation factor 2-alpha kinase 3"/>
    <property type="match status" value="1"/>
</dbReference>
<keyword evidence="24" id="KW-0396">Initiation factor</keyword>
<dbReference type="InterPro" id="IPR015943">
    <property type="entry name" value="WD40/YVTN_repeat-like_dom_sf"/>
</dbReference>
<feature type="binding site" evidence="20">
    <location>
        <position position="571"/>
    </location>
    <ligand>
        <name>ATP</name>
        <dbReference type="ChEBI" id="CHEBI:30616"/>
    </ligand>
</feature>
<comment type="subcellular location">
    <subcellularLocation>
        <location evidence="1">Endoplasmic reticulum membrane</location>
        <topology evidence="1">Single-pass type I membrane protein</topology>
    </subcellularLocation>
</comment>
<keyword evidence="13" id="KW-1133">Transmembrane helix</keyword>
<dbReference type="Pfam" id="PF00069">
    <property type="entry name" value="Pkinase"/>
    <property type="match status" value="2"/>
</dbReference>
<evidence type="ECO:0000256" key="18">
    <source>
        <dbReference type="ARBA" id="ARBA00037982"/>
    </source>
</evidence>
<evidence type="ECO:0000256" key="3">
    <source>
        <dbReference type="ARBA" id="ARBA00022527"/>
    </source>
</evidence>
<dbReference type="PANTHER" id="PTHR11042:SF91">
    <property type="entry name" value="EUKARYOTIC TRANSLATION INITIATION FACTOR 2-ALPHA KINASE"/>
    <property type="match status" value="1"/>
</dbReference>
<dbReference type="PANTHER" id="PTHR11042">
    <property type="entry name" value="EUKARYOTIC TRANSLATION INITIATION FACTOR 2-ALPHA KINASE EIF2-ALPHA KINASE -RELATED"/>
    <property type="match status" value="1"/>
</dbReference>
<organism evidence="24">
    <name type="scientific">Cacopsylla melanoneura</name>
    <dbReference type="NCBI Taxonomy" id="428564"/>
    <lineage>
        <taxon>Eukaryota</taxon>
        <taxon>Metazoa</taxon>
        <taxon>Ecdysozoa</taxon>
        <taxon>Arthropoda</taxon>
        <taxon>Hexapoda</taxon>
        <taxon>Insecta</taxon>
        <taxon>Pterygota</taxon>
        <taxon>Neoptera</taxon>
        <taxon>Paraneoptera</taxon>
        <taxon>Hemiptera</taxon>
        <taxon>Sternorrhyncha</taxon>
        <taxon>Psylloidea</taxon>
        <taxon>Psyllidae</taxon>
        <taxon>Psyllinae</taxon>
        <taxon>Cacopsylla</taxon>
    </lineage>
</organism>
<dbReference type="GO" id="GO:0003743">
    <property type="term" value="F:translation initiation factor activity"/>
    <property type="evidence" value="ECO:0007669"/>
    <property type="project" value="UniProtKB-KW"/>
</dbReference>
<evidence type="ECO:0000256" key="10">
    <source>
        <dbReference type="ARBA" id="ARBA00022824"/>
    </source>
</evidence>
<evidence type="ECO:0000256" key="13">
    <source>
        <dbReference type="ARBA" id="ARBA00022989"/>
    </source>
</evidence>
<keyword evidence="16" id="KW-0325">Glycoprotein</keyword>
<dbReference type="FunFam" id="3.30.200.20:FF:000193">
    <property type="entry name" value="Eukaryotic translation initiation factor 2-alpha kinase 3"/>
    <property type="match status" value="1"/>
</dbReference>
<dbReference type="PROSITE" id="PS00107">
    <property type="entry name" value="PROTEIN_KINASE_ATP"/>
    <property type="match status" value="1"/>
</dbReference>
<evidence type="ECO:0000256" key="2">
    <source>
        <dbReference type="ARBA" id="ARBA00012513"/>
    </source>
</evidence>
<keyword evidence="12" id="KW-0810">Translation regulation</keyword>
<keyword evidence="9 24" id="KW-0418">Kinase</keyword>
<feature type="region of interest" description="Disordered" evidence="21">
    <location>
        <begin position="748"/>
        <end position="775"/>
    </location>
</feature>
<evidence type="ECO:0000256" key="5">
    <source>
        <dbReference type="ARBA" id="ARBA00022679"/>
    </source>
</evidence>
<feature type="region of interest" description="Disordered" evidence="21">
    <location>
        <begin position="508"/>
        <end position="530"/>
    </location>
</feature>
<keyword evidence="10" id="KW-0256">Endoplasmic reticulum</keyword>
<dbReference type="InterPro" id="IPR050339">
    <property type="entry name" value="CC_SR_Kinase"/>
</dbReference>
<keyword evidence="6" id="KW-0812">Transmembrane</keyword>
<feature type="domain" description="Protein kinase" evidence="23">
    <location>
        <begin position="542"/>
        <end position="998"/>
    </location>
</feature>
<accession>A0A8D8RX18</accession>
<dbReference type="InterPro" id="IPR002372">
    <property type="entry name" value="PQQ_rpt_dom"/>
</dbReference>
<dbReference type="GO" id="GO:0005634">
    <property type="term" value="C:nucleus"/>
    <property type="evidence" value="ECO:0007669"/>
    <property type="project" value="TreeGrafter"/>
</dbReference>
<dbReference type="GO" id="GO:0005789">
    <property type="term" value="C:endoplasmic reticulum membrane"/>
    <property type="evidence" value="ECO:0007669"/>
    <property type="project" value="UniProtKB-SubCell"/>
</dbReference>
<dbReference type="InterPro" id="IPR017441">
    <property type="entry name" value="Protein_kinase_ATP_BS"/>
</dbReference>